<evidence type="ECO:0000259" key="10">
    <source>
        <dbReference type="PROSITE" id="PS00300"/>
    </source>
</evidence>
<keyword evidence="6 9" id="KW-0733">Signal recognition particle</keyword>
<evidence type="ECO:0000256" key="6">
    <source>
        <dbReference type="ARBA" id="ARBA00023135"/>
    </source>
</evidence>
<name>U2S9V1_9BACL</name>
<comment type="catalytic activity">
    <reaction evidence="8 9">
        <text>GTP + H2O = GDP + phosphate + H(+)</text>
        <dbReference type="Rhea" id="RHEA:19669"/>
        <dbReference type="ChEBI" id="CHEBI:15377"/>
        <dbReference type="ChEBI" id="CHEBI:15378"/>
        <dbReference type="ChEBI" id="CHEBI:37565"/>
        <dbReference type="ChEBI" id="CHEBI:43474"/>
        <dbReference type="ChEBI" id="CHEBI:58189"/>
        <dbReference type="EC" id="3.6.5.4"/>
    </reaction>
</comment>
<reference evidence="11 12" key="1">
    <citation type="submission" date="2013-08" db="EMBL/GenBank/DDBJ databases">
        <authorList>
            <person name="Weinstock G."/>
            <person name="Sodergren E."/>
            <person name="Wylie T."/>
            <person name="Fulton L."/>
            <person name="Fulton R."/>
            <person name="Fronick C."/>
            <person name="O'Laughlin M."/>
            <person name="Godfrey J."/>
            <person name="Miner T."/>
            <person name="Herter B."/>
            <person name="Appelbaum E."/>
            <person name="Cordes M."/>
            <person name="Lek S."/>
            <person name="Wollam A."/>
            <person name="Pepin K.H."/>
            <person name="Palsikar V.B."/>
            <person name="Mitreva M."/>
            <person name="Wilson R.K."/>
        </authorList>
    </citation>
    <scope>NUCLEOTIDE SEQUENCE [LARGE SCALE GENOMIC DNA]</scope>
    <source>
        <strain evidence="11 12">ATCC 700627</strain>
    </source>
</reference>
<dbReference type="Pfam" id="PF00448">
    <property type="entry name" value="SRP54"/>
    <property type="match status" value="1"/>
</dbReference>
<organism evidence="11 12">
    <name type="scientific">Gemella bergeri ATCC 700627</name>
    <dbReference type="NCBI Taxonomy" id="1321820"/>
    <lineage>
        <taxon>Bacteria</taxon>
        <taxon>Bacillati</taxon>
        <taxon>Bacillota</taxon>
        <taxon>Bacilli</taxon>
        <taxon>Bacillales</taxon>
        <taxon>Gemellaceae</taxon>
        <taxon>Gemella</taxon>
    </lineage>
</organism>
<comment type="function">
    <text evidence="9">Involved in targeting and insertion of nascent membrane proteins into the cytoplasmic membrane. Binds to the hydrophobic signal sequence of the ribosome-nascent chain (RNC) as it emerges from the ribosomes. The SRP-RNC complex is then targeted to the cytoplasmic membrane where it interacts with the SRP receptor FtsY.</text>
</comment>
<dbReference type="EC" id="3.6.5.4" evidence="9"/>
<dbReference type="SUPFAM" id="SSF52540">
    <property type="entry name" value="P-loop containing nucleoside triphosphate hydrolases"/>
    <property type="match status" value="1"/>
</dbReference>
<dbReference type="GO" id="GO:0003924">
    <property type="term" value="F:GTPase activity"/>
    <property type="evidence" value="ECO:0007669"/>
    <property type="project" value="UniProtKB-UniRule"/>
</dbReference>
<dbReference type="InterPro" id="IPR022941">
    <property type="entry name" value="SRP54"/>
</dbReference>
<dbReference type="PROSITE" id="PS00300">
    <property type="entry name" value="SRP54"/>
    <property type="match status" value="1"/>
</dbReference>
<comment type="similarity">
    <text evidence="1 9">Belongs to the GTP-binding SRP family. SRP54 subfamily.</text>
</comment>
<dbReference type="EMBL" id="AWVP01000025">
    <property type="protein sequence ID" value="ERK59557.1"/>
    <property type="molecule type" value="Genomic_DNA"/>
</dbReference>
<dbReference type="PATRIC" id="fig|1321820.3.peg.491"/>
<dbReference type="SMART" id="SM00963">
    <property type="entry name" value="SRP54_N"/>
    <property type="match status" value="1"/>
</dbReference>
<dbReference type="GO" id="GO:0048500">
    <property type="term" value="C:signal recognition particle"/>
    <property type="evidence" value="ECO:0007669"/>
    <property type="project" value="UniProtKB-UniRule"/>
</dbReference>
<dbReference type="InterPro" id="IPR027417">
    <property type="entry name" value="P-loop_NTPase"/>
</dbReference>
<evidence type="ECO:0000313" key="12">
    <source>
        <dbReference type="Proteomes" id="UP000016637"/>
    </source>
</evidence>
<accession>U2S9V1</accession>
<dbReference type="Proteomes" id="UP000016637">
    <property type="component" value="Unassembled WGS sequence"/>
</dbReference>
<dbReference type="InterPro" id="IPR013822">
    <property type="entry name" value="Signal_recog_particl_SRP54_hlx"/>
</dbReference>
<comment type="domain">
    <text evidence="9">Composed of three domains: the N-terminal N domain, which is responsible for interactions with the ribosome, the central G domain, which binds GTP, and the C-terminal M domain, which binds the RNA and the signal sequence of the RNC.</text>
</comment>
<comment type="caution">
    <text evidence="11">The sequence shown here is derived from an EMBL/GenBank/DDBJ whole genome shotgun (WGS) entry which is preliminary data.</text>
</comment>
<evidence type="ECO:0000256" key="2">
    <source>
        <dbReference type="ARBA" id="ARBA00022741"/>
    </source>
</evidence>
<dbReference type="SUPFAM" id="SSF47446">
    <property type="entry name" value="Signal peptide-binding domain"/>
    <property type="match status" value="1"/>
</dbReference>
<comment type="subunit">
    <text evidence="9">Part of the signal recognition particle protein translocation system, which is composed of SRP and FtsY.</text>
</comment>
<keyword evidence="3 9" id="KW-0378">Hydrolase</keyword>
<dbReference type="GO" id="GO:0006614">
    <property type="term" value="P:SRP-dependent cotranslational protein targeting to membrane"/>
    <property type="evidence" value="ECO:0007669"/>
    <property type="project" value="InterPro"/>
</dbReference>
<feature type="binding site" evidence="9">
    <location>
        <begin position="253"/>
        <end position="256"/>
    </location>
    <ligand>
        <name>GTP</name>
        <dbReference type="ChEBI" id="CHEBI:37565"/>
    </ligand>
</feature>
<dbReference type="InterPro" id="IPR000897">
    <property type="entry name" value="SRP54_GTPase_dom"/>
</dbReference>
<keyword evidence="7 9" id="KW-0687">Ribonucleoprotein</keyword>
<dbReference type="Pfam" id="PF02978">
    <property type="entry name" value="SRP_SPB"/>
    <property type="match status" value="1"/>
</dbReference>
<keyword evidence="5 9" id="KW-0342">GTP-binding</keyword>
<dbReference type="GO" id="GO:0005525">
    <property type="term" value="F:GTP binding"/>
    <property type="evidence" value="ECO:0007669"/>
    <property type="project" value="UniProtKB-UniRule"/>
</dbReference>
<comment type="subcellular location">
    <subcellularLocation>
        <location evidence="9">Cytoplasm</location>
    </subcellularLocation>
    <text evidence="9">The SRP-RNC complex is targeted to the cytoplasmic membrane.</text>
</comment>
<evidence type="ECO:0000256" key="5">
    <source>
        <dbReference type="ARBA" id="ARBA00023134"/>
    </source>
</evidence>
<dbReference type="PANTHER" id="PTHR11564">
    <property type="entry name" value="SIGNAL RECOGNITION PARTICLE 54K PROTEIN SRP54"/>
    <property type="match status" value="1"/>
</dbReference>
<dbReference type="InterPro" id="IPR003593">
    <property type="entry name" value="AAA+_ATPase"/>
</dbReference>
<feature type="binding site" evidence="9">
    <location>
        <begin position="195"/>
        <end position="199"/>
    </location>
    <ligand>
        <name>GTP</name>
        <dbReference type="ChEBI" id="CHEBI:37565"/>
    </ligand>
</feature>
<keyword evidence="12" id="KW-1185">Reference proteome</keyword>
<evidence type="ECO:0000256" key="3">
    <source>
        <dbReference type="ARBA" id="ARBA00022801"/>
    </source>
</evidence>
<dbReference type="InterPro" id="IPR004125">
    <property type="entry name" value="Signal_recog_particle_SRP54_M"/>
</dbReference>
<evidence type="ECO:0000256" key="4">
    <source>
        <dbReference type="ARBA" id="ARBA00022884"/>
    </source>
</evidence>
<dbReference type="HOGENOM" id="CLU_009301_6_0_9"/>
<keyword evidence="2 9" id="KW-0547">Nucleotide-binding</keyword>
<dbReference type="AlphaFoldDB" id="U2S9V1"/>
<dbReference type="Gene3D" id="1.20.120.140">
    <property type="entry name" value="Signal recognition particle SRP54, nucleotide-binding domain"/>
    <property type="match status" value="1"/>
</dbReference>
<evidence type="ECO:0000256" key="7">
    <source>
        <dbReference type="ARBA" id="ARBA00023274"/>
    </source>
</evidence>
<feature type="domain" description="SRP54-type proteins GTP-binding" evidence="10">
    <location>
        <begin position="274"/>
        <end position="287"/>
    </location>
</feature>
<dbReference type="InterPro" id="IPR036891">
    <property type="entry name" value="Signal_recog_part_SRP54_M_sf"/>
</dbReference>
<dbReference type="FunFam" id="3.40.50.300:FF:000022">
    <property type="entry name" value="Signal recognition particle 54 kDa subunit"/>
    <property type="match status" value="1"/>
</dbReference>
<dbReference type="InterPro" id="IPR004780">
    <property type="entry name" value="SRP"/>
</dbReference>
<sequence length="457" mass="50960">MKIRSENMAFENLSERLQNTIAKLTGKGKVSETDVKEMMREVRLALLEADVNFKVVKSFVKKISERAVGTEVMKSLTPAQQIVKIVNEELVELLGGSNVELNQGGKITTVMMVGLQGAGKTTTAGKLALKVKKTMKKKPLLIAADVYRPAAVQQLRTLGKQLDIEVFYVDKDPVDIVKEGLEYAKEHYFNYVIVDTAGRLHIDELLMDELKNIKQAVTPDEILLVVDSMIGQEAVNIATSFDEQLDITGLVLTKLDGDTRGGAALSIKSITGKPIKLVGMGEKMNDLELFHPERMASRILGMGDVLTLIEKAQASIDEDEAKKMQEKIMNQSFTFEDFLTQLEQVKKLGSIKDILGMLPGMGKIKNINLDSVDEKQFVYIEAIIKSMTPEERQNPDIISVPRRKRIAQGSGRPISEVHKLIKQFEEMRKMMKQFGGIMNDKSKRKGLGKMFGGKLPF</sequence>
<dbReference type="Gene3D" id="3.40.50.300">
    <property type="entry name" value="P-loop containing nucleotide triphosphate hydrolases"/>
    <property type="match status" value="1"/>
</dbReference>
<dbReference type="GO" id="GO:0008312">
    <property type="term" value="F:7S RNA binding"/>
    <property type="evidence" value="ECO:0007669"/>
    <property type="project" value="InterPro"/>
</dbReference>
<gene>
    <name evidence="9" type="primary">ffh</name>
    <name evidence="11" type="ORF">HMPREF1983_00500</name>
</gene>
<dbReference type="SMART" id="SM00382">
    <property type="entry name" value="AAA"/>
    <property type="match status" value="1"/>
</dbReference>
<dbReference type="CDD" id="cd18539">
    <property type="entry name" value="SRP_G"/>
    <property type="match status" value="1"/>
</dbReference>
<dbReference type="InterPro" id="IPR042101">
    <property type="entry name" value="SRP54_N_sf"/>
</dbReference>
<dbReference type="eggNOG" id="COG0541">
    <property type="taxonomic scope" value="Bacteria"/>
</dbReference>
<dbReference type="NCBIfam" id="TIGR00959">
    <property type="entry name" value="ffh"/>
    <property type="match status" value="1"/>
</dbReference>
<dbReference type="PANTHER" id="PTHR11564:SF5">
    <property type="entry name" value="SIGNAL RECOGNITION PARTICLE SUBUNIT SRP54"/>
    <property type="match status" value="1"/>
</dbReference>
<feature type="binding site" evidence="9">
    <location>
        <begin position="114"/>
        <end position="121"/>
    </location>
    <ligand>
        <name>GTP</name>
        <dbReference type="ChEBI" id="CHEBI:37565"/>
    </ligand>
</feature>
<evidence type="ECO:0000313" key="11">
    <source>
        <dbReference type="EMBL" id="ERK59557.1"/>
    </source>
</evidence>
<evidence type="ECO:0000256" key="8">
    <source>
        <dbReference type="ARBA" id="ARBA00048027"/>
    </source>
</evidence>
<proteinExistence type="inferred from homology"/>
<protein>
    <recommendedName>
        <fullName evidence="9">Signal recognition particle protein</fullName>
        <ecNumber evidence="9">3.6.5.4</ecNumber>
    </recommendedName>
    <alternativeName>
        <fullName evidence="9">Fifty-four homolog</fullName>
    </alternativeName>
</protein>
<dbReference type="Pfam" id="PF02881">
    <property type="entry name" value="SRP54_N"/>
    <property type="match status" value="1"/>
</dbReference>
<dbReference type="SMART" id="SM00962">
    <property type="entry name" value="SRP54"/>
    <property type="match status" value="1"/>
</dbReference>
<evidence type="ECO:0000256" key="1">
    <source>
        <dbReference type="ARBA" id="ARBA00005450"/>
    </source>
</evidence>
<dbReference type="HAMAP" id="MF_00306">
    <property type="entry name" value="SRP54"/>
    <property type="match status" value="1"/>
</dbReference>
<keyword evidence="4 9" id="KW-0694">RNA-binding</keyword>
<keyword evidence="9" id="KW-0963">Cytoplasm</keyword>
<evidence type="ECO:0000256" key="9">
    <source>
        <dbReference type="HAMAP-Rule" id="MF_00306"/>
    </source>
</evidence>
<dbReference type="Gene3D" id="1.10.260.30">
    <property type="entry name" value="Signal recognition particle, SRP54 subunit, M-domain"/>
    <property type="match status" value="1"/>
</dbReference>